<keyword evidence="7" id="KW-0443">Lipid metabolism</keyword>
<protein>
    <submittedName>
        <fullName evidence="8">(rape) hypothetical protein</fullName>
    </submittedName>
</protein>
<evidence type="ECO:0000256" key="1">
    <source>
        <dbReference type="ARBA" id="ARBA00004613"/>
    </source>
</evidence>
<comment type="similarity">
    <text evidence="2">Belongs to the 'GDSL' lipolytic enzyme family.</text>
</comment>
<proteinExistence type="inferred from homology"/>
<dbReference type="InterPro" id="IPR001087">
    <property type="entry name" value="GDSL"/>
</dbReference>
<evidence type="ECO:0000256" key="5">
    <source>
        <dbReference type="ARBA" id="ARBA00022801"/>
    </source>
</evidence>
<dbReference type="AlphaFoldDB" id="A0A816LHY7"/>
<keyword evidence="5" id="KW-0378">Hydrolase</keyword>
<dbReference type="Gene3D" id="3.40.50.1110">
    <property type="entry name" value="SGNH hydrolase"/>
    <property type="match status" value="1"/>
</dbReference>
<dbReference type="Proteomes" id="UP001295469">
    <property type="component" value="Chromosome C05"/>
</dbReference>
<dbReference type="Pfam" id="PF00657">
    <property type="entry name" value="Lipase_GDSL"/>
    <property type="match status" value="1"/>
</dbReference>
<organism evidence="8">
    <name type="scientific">Brassica napus</name>
    <name type="common">Rape</name>
    <dbReference type="NCBI Taxonomy" id="3708"/>
    <lineage>
        <taxon>Eukaryota</taxon>
        <taxon>Viridiplantae</taxon>
        <taxon>Streptophyta</taxon>
        <taxon>Embryophyta</taxon>
        <taxon>Tracheophyta</taxon>
        <taxon>Spermatophyta</taxon>
        <taxon>Magnoliopsida</taxon>
        <taxon>eudicotyledons</taxon>
        <taxon>Gunneridae</taxon>
        <taxon>Pentapetalae</taxon>
        <taxon>rosids</taxon>
        <taxon>malvids</taxon>
        <taxon>Brassicales</taxon>
        <taxon>Brassicaceae</taxon>
        <taxon>Brassiceae</taxon>
        <taxon>Brassica</taxon>
    </lineage>
</organism>
<keyword evidence="3" id="KW-0964">Secreted</keyword>
<evidence type="ECO:0000256" key="4">
    <source>
        <dbReference type="ARBA" id="ARBA00022729"/>
    </source>
</evidence>
<comment type="subcellular location">
    <subcellularLocation>
        <location evidence="1">Secreted</location>
    </subcellularLocation>
</comment>
<keyword evidence="6" id="KW-0442">Lipid degradation</keyword>
<accession>A0A816LHY7</accession>
<evidence type="ECO:0000256" key="6">
    <source>
        <dbReference type="ARBA" id="ARBA00022963"/>
    </source>
</evidence>
<dbReference type="GO" id="GO:0005576">
    <property type="term" value="C:extracellular region"/>
    <property type="evidence" value="ECO:0007669"/>
    <property type="project" value="UniProtKB-SubCell"/>
</dbReference>
<dbReference type="PANTHER" id="PTHR45650">
    <property type="entry name" value="GDSL-LIKE LIPASE/ACYLHYDROLASE-RELATED"/>
    <property type="match status" value="1"/>
</dbReference>
<sequence>MTANVPSEKLEKCLYTINIGSNDYLNNYFMQGDKYNTSRTFTYDQYAEFLIGHILRDFVYVQLLYVQGARKVGLFGVSKLGCTPRMIASHGGGLGCAAEVNKAVESFNKNLKDLVSEFNTNFNDAKITYVDIFTSQTPLAKYFLMRFTETQKNCCSVESGAELCAANKPVCEFRRRYVYWDKVHSTEAANMFVANSAFAGVTAFPYSLALLAEL</sequence>
<dbReference type="InterPro" id="IPR051238">
    <property type="entry name" value="GDSL_esterase/lipase"/>
</dbReference>
<evidence type="ECO:0000313" key="8">
    <source>
        <dbReference type="EMBL" id="CAF1929971.1"/>
    </source>
</evidence>
<evidence type="ECO:0000256" key="2">
    <source>
        <dbReference type="ARBA" id="ARBA00008668"/>
    </source>
</evidence>
<evidence type="ECO:0000256" key="3">
    <source>
        <dbReference type="ARBA" id="ARBA00022525"/>
    </source>
</evidence>
<gene>
    <name evidence="8" type="ORF">DARMORV10_C05P36140.1</name>
</gene>
<dbReference type="EMBL" id="HG994369">
    <property type="protein sequence ID" value="CAF1929971.1"/>
    <property type="molecule type" value="Genomic_DNA"/>
</dbReference>
<dbReference type="InterPro" id="IPR036514">
    <property type="entry name" value="SGNH_hydro_sf"/>
</dbReference>
<evidence type="ECO:0000256" key="7">
    <source>
        <dbReference type="ARBA" id="ARBA00023098"/>
    </source>
</evidence>
<dbReference type="GO" id="GO:0016042">
    <property type="term" value="P:lipid catabolic process"/>
    <property type="evidence" value="ECO:0007669"/>
    <property type="project" value="UniProtKB-KW"/>
</dbReference>
<reference evidence="8" key="1">
    <citation type="submission" date="2021-01" db="EMBL/GenBank/DDBJ databases">
        <authorList>
            <consortium name="Genoscope - CEA"/>
            <person name="William W."/>
        </authorList>
    </citation>
    <scope>NUCLEOTIDE SEQUENCE</scope>
</reference>
<name>A0A816LHY7_BRANA</name>
<dbReference type="GO" id="GO:0016788">
    <property type="term" value="F:hydrolase activity, acting on ester bonds"/>
    <property type="evidence" value="ECO:0007669"/>
    <property type="project" value="InterPro"/>
</dbReference>
<keyword evidence="4" id="KW-0732">Signal</keyword>
<dbReference type="PANTHER" id="PTHR45650:SF51">
    <property type="entry name" value="BNAA05G17780D PROTEIN"/>
    <property type="match status" value="1"/>
</dbReference>